<keyword evidence="6" id="KW-0046">Antibiotic resistance</keyword>
<dbReference type="GO" id="GO:0046677">
    <property type="term" value="P:response to antibiotic"/>
    <property type="evidence" value="ECO:0007669"/>
    <property type="project" value="UniProtKB-KW"/>
</dbReference>
<comment type="function">
    <text evidence="6">Catalyzes the transfer of a lysyl group from L-lysyl-tRNA(Lys) to membrane-bound phosphatidylglycerol (PG), which produces lysylphosphatidylglycerol (LPG), a major component of the bacterial membrane with a positive net charge. LPG synthesis contributes to bacterial virulence as it is involved in the resistance mechanism against cationic antimicrobial peptides (CAMP) produces by the host's immune system (defensins, cathelicidins) and by the competing microorganisms.</text>
</comment>
<feature type="transmembrane region" description="Helical" evidence="6">
    <location>
        <begin position="36"/>
        <end position="57"/>
    </location>
</feature>
<dbReference type="GO" id="GO:0050071">
    <property type="term" value="F:phosphatidylglycerol lysyltransferase activity"/>
    <property type="evidence" value="ECO:0007669"/>
    <property type="project" value="UniProtKB-EC"/>
</dbReference>
<dbReference type="Proteomes" id="UP000449209">
    <property type="component" value="Unassembled WGS sequence"/>
</dbReference>
<dbReference type="GO" id="GO:0006629">
    <property type="term" value="P:lipid metabolic process"/>
    <property type="evidence" value="ECO:0007669"/>
    <property type="project" value="UniProtKB-KW"/>
</dbReference>
<keyword evidence="4 6" id="KW-1133">Transmembrane helix</keyword>
<protein>
    <recommendedName>
        <fullName evidence="6">Phosphatidylglycerol lysyltransferase</fullName>
        <ecNumber evidence="6">2.3.2.3</ecNumber>
    </recommendedName>
    <alternativeName>
        <fullName evidence="6">Lysylphosphatidylglycerol synthase</fullName>
    </alternativeName>
</protein>
<dbReference type="PANTHER" id="PTHR37693:SF1">
    <property type="entry name" value="INTEGRAL MEMBRANE PROTEIN"/>
    <property type="match status" value="1"/>
</dbReference>
<comment type="catalytic activity">
    <reaction evidence="6">
        <text>L-lysyl-tRNA(Lys) + a 1,2-diacyl-sn-glycero-3-phospho-(1'-sn-glycerol) = a 1,2-diacyl-sn-glycero-3-phospho-1'-(3'-O-L-lysyl)-sn-glycerol + tRNA(Lys)</text>
        <dbReference type="Rhea" id="RHEA:10668"/>
        <dbReference type="Rhea" id="RHEA-COMP:9696"/>
        <dbReference type="Rhea" id="RHEA-COMP:9697"/>
        <dbReference type="ChEBI" id="CHEBI:64716"/>
        <dbReference type="ChEBI" id="CHEBI:75792"/>
        <dbReference type="ChEBI" id="CHEBI:78442"/>
        <dbReference type="ChEBI" id="CHEBI:78529"/>
        <dbReference type="EC" id="2.3.2.3"/>
    </reaction>
</comment>
<organism evidence="7 8">
    <name type="scientific">Furfurilactobacillus milii</name>
    <dbReference type="NCBI Taxonomy" id="2888272"/>
    <lineage>
        <taxon>Bacteria</taxon>
        <taxon>Bacillati</taxon>
        <taxon>Bacillota</taxon>
        <taxon>Bacilli</taxon>
        <taxon>Lactobacillales</taxon>
        <taxon>Lactobacillaceae</taxon>
        <taxon>Furfurilactobacillus</taxon>
    </lineage>
</organism>
<evidence type="ECO:0000256" key="1">
    <source>
        <dbReference type="ARBA" id="ARBA00004651"/>
    </source>
</evidence>
<dbReference type="PANTHER" id="PTHR37693">
    <property type="entry name" value="PHOSPHATIDYLGLYCEROL LYSYLTRANSFERASE"/>
    <property type="match status" value="1"/>
</dbReference>
<evidence type="ECO:0000313" key="7">
    <source>
        <dbReference type="EMBL" id="MYV17391.1"/>
    </source>
</evidence>
<keyword evidence="6" id="KW-0808">Transferase</keyword>
<feature type="transmembrane region" description="Helical" evidence="6">
    <location>
        <begin position="262"/>
        <end position="284"/>
    </location>
</feature>
<accession>A0A6N9I315</accession>
<keyword evidence="2" id="KW-1003">Cell membrane</keyword>
<comment type="similarity">
    <text evidence="6">Belongs to the LPG synthase family.</text>
</comment>
<dbReference type="AlphaFoldDB" id="A0A6N9I315"/>
<feature type="transmembrane region" description="Helical" evidence="6">
    <location>
        <begin position="7"/>
        <end position="24"/>
    </location>
</feature>
<evidence type="ECO:0000313" key="8">
    <source>
        <dbReference type="Proteomes" id="UP000449209"/>
    </source>
</evidence>
<evidence type="ECO:0000256" key="3">
    <source>
        <dbReference type="ARBA" id="ARBA00022692"/>
    </source>
</evidence>
<comment type="subcellular location">
    <subcellularLocation>
        <location evidence="1 6">Cell membrane</location>
        <topology evidence="1 6">Multi-pass membrane protein</topology>
    </subcellularLocation>
</comment>
<comment type="caution">
    <text evidence="7">The sequence shown here is derived from an EMBL/GenBank/DDBJ whole genome shotgun (WGS) entry which is preliminary data.</text>
</comment>
<feature type="transmembrane region" description="Helical" evidence="6">
    <location>
        <begin position="152"/>
        <end position="177"/>
    </location>
</feature>
<dbReference type="NCBIfam" id="TIGR00374">
    <property type="entry name" value="flippase-like domain"/>
    <property type="match status" value="1"/>
</dbReference>
<dbReference type="RefSeq" id="WP_161003788.1">
    <property type="nucleotide sequence ID" value="NZ_WEZQ01000013.1"/>
</dbReference>
<feature type="transmembrane region" description="Helical" evidence="6">
    <location>
        <begin position="124"/>
        <end position="146"/>
    </location>
</feature>
<proteinExistence type="inferred from homology"/>
<dbReference type="InterPro" id="IPR022791">
    <property type="entry name" value="L-PG_synthase/AglD"/>
</dbReference>
<reference evidence="7 8" key="1">
    <citation type="journal article" date="2019" name="Appl. Environ. Microbiol.">
        <title>Genetic determinants of hydroxycinnamic acid metabolism in heterofermentative lactobacilli.</title>
        <authorList>
            <person name="Gaur G."/>
            <person name="Oh J.H."/>
            <person name="Filannino P."/>
            <person name="Gobbetti M."/>
            <person name="van Pijkeren J.P."/>
            <person name="Ganzle M.G."/>
        </authorList>
    </citation>
    <scope>NUCLEOTIDE SEQUENCE [LARGE SCALE GENOMIC DNA]</scope>
    <source>
        <strain evidence="7 8">C5</strain>
    </source>
</reference>
<dbReference type="GO" id="GO:0005886">
    <property type="term" value="C:plasma membrane"/>
    <property type="evidence" value="ECO:0007669"/>
    <property type="project" value="UniProtKB-SubCell"/>
</dbReference>
<evidence type="ECO:0000256" key="5">
    <source>
        <dbReference type="ARBA" id="ARBA00023136"/>
    </source>
</evidence>
<gene>
    <name evidence="6" type="primary">mprF</name>
    <name evidence="7" type="ORF">GB993_07720</name>
</gene>
<keyword evidence="5 6" id="KW-0472">Membrane</keyword>
<evidence type="ECO:0000256" key="2">
    <source>
        <dbReference type="ARBA" id="ARBA00022475"/>
    </source>
</evidence>
<feature type="transmembrane region" description="Helical" evidence="6">
    <location>
        <begin position="305"/>
        <end position="329"/>
    </location>
</feature>
<name>A0A6N9I315_9LACO</name>
<dbReference type="EMBL" id="WEZQ01000013">
    <property type="protein sequence ID" value="MYV17391.1"/>
    <property type="molecule type" value="Genomic_DNA"/>
</dbReference>
<evidence type="ECO:0000256" key="6">
    <source>
        <dbReference type="RuleBase" id="RU363042"/>
    </source>
</evidence>
<feature type="transmembrane region" description="Helical" evidence="6">
    <location>
        <begin position="228"/>
        <end position="250"/>
    </location>
</feature>
<keyword evidence="6" id="KW-0443">Lipid metabolism</keyword>
<sequence>MSRRNRIVLIVMVIIGLGIFAYSLRNVALTQLLHDLLHINGWWLLIAIACMVGYLLIESRIVQVFVNDRISGFTFKDAVRIPLIEQLFNGITPFSSGGQPAQLVAMIQTGVDGGRASSVLLMKFVVYQAMIVINFLIALAIGFQYLAAKLHYLALFVVFGFLIHLVVILGLLMIMFWHSFTKRMVNLLMKPMRWFVKPERYEEWRVSLDEKIDSFYLESVRIKSQWRLMVHVALLTLAQLAVYYLIPYFIMLSLGYNHVNVLMVTALHVLIVMVISLFPIPGGAGGAEFSFEALFASYVTSRSKLVLAMILWRVITYYLGMFSGMWAMALKPDKVTEEPVKRHRFLNRTKDKQ</sequence>
<keyword evidence="3 6" id="KW-0812">Transmembrane</keyword>
<dbReference type="EC" id="2.3.2.3" evidence="6"/>
<evidence type="ECO:0000256" key="4">
    <source>
        <dbReference type="ARBA" id="ARBA00022989"/>
    </source>
</evidence>
<dbReference type="OrthoDB" id="9810654at2"/>
<dbReference type="Pfam" id="PF03706">
    <property type="entry name" value="LPG_synthase_TM"/>
    <property type="match status" value="1"/>
</dbReference>